<evidence type="ECO:0000256" key="3">
    <source>
        <dbReference type="ARBA" id="ARBA00023143"/>
    </source>
</evidence>
<organism evidence="8 9">
    <name type="scientific">Anaerobium acetethylicum</name>
    <dbReference type="NCBI Taxonomy" id="1619234"/>
    <lineage>
        <taxon>Bacteria</taxon>
        <taxon>Bacillati</taxon>
        <taxon>Bacillota</taxon>
        <taxon>Clostridia</taxon>
        <taxon>Lachnospirales</taxon>
        <taxon>Lachnospiraceae</taxon>
        <taxon>Anaerobium</taxon>
    </lineage>
</organism>
<feature type="domain" description="Flagellar basal body rod protein N-terminal" evidence="5">
    <location>
        <begin position="5"/>
        <end position="35"/>
    </location>
</feature>
<dbReference type="GO" id="GO:0005829">
    <property type="term" value="C:cytosol"/>
    <property type="evidence" value="ECO:0007669"/>
    <property type="project" value="TreeGrafter"/>
</dbReference>
<dbReference type="OrthoDB" id="9804559at2"/>
<reference evidence="8 9" key="1">
    <citation type="submission" date="2016-09" db="EMBL/GenBank/DDBJ databases">
        <authorList>
            <person name="Capua I."/>
            <person name="De Benedictis P."/>
            <person name="Joannis T."/>
            <person name="Lombin L.H."/>
            <person name="Cattoli G."/>
        </authorList>
    </citation>
    <scope>NUCLEOTIDE SEQUENCE [LARGE SCALE GENOMIC DNA]</scope>
    <source>
        <strain evidence="8 9">GluBS11</strain>
    </source>
</reference>
<keyword evidence="8" id="KW-0969">Cilium</keyword>
<dbReference type="InterPro" id="IPR010930">
    <property type="entry name" value="Flg_bb/hook_C_dom"/>
</dbReference>
<dbReference type="Proteomes" id="UP000199315">
    <property type="component" value="Unassembled WGS sequence"/>
</dbReference>
<proteinExistence type="inferred from homology"/>
<comment type="subcellular location">
    <subcellularLocation>
        <location evidence="1 4">Bacterial flagellum basal body</location>
    </subcellularLocation>
</comment>
<gene>
    <name evidence="8" type="ORF">SAMN05421730_100352</name>
</gene>
<dbReference type="SUPFAM" id="SSF117143">
    <property type="entry name" value="Flagellar hook protein flgE"/>
    <property type="match status" value="1"/>
</dbReference>
<comment type="similarity">
    <text evidence="2 4">Belongs to the flagella basal body rod proteins family.</text>
</comment>
<keyword evidence="8" id="KW-0282">Flagellum</keyword>
<dbReference type="PANTHER" id="PTHR30435:SF1">
    <property type="entry name" value="FLAGELLAR HOOK PROTEIN FLGE"/>
    <property type="match status" value="1"/>
</dbReference>
<comment type="function">
    <text evidence="4">A flexible structure which links the flagellar filament to the drive apparatus in the basal body.</text>
</comment>
<dbReference type="AlphaFoldDB" id="A0A1D3TQR6"/>
<evidence type="ECO:0000259" key="5">
    <source>
        <dbReference type="Pfam" id="PF00460"/>
    </source>
</evidence>
<dbReference type="Pfam" id="PF22692">
    <property type="entry name" value="LlgE_F_G_D1"/>
    <property type="match status" value="1"/>
</dbReference>
<dbReference type="Pfam" id="PF00460">
    <property type="entry name" value="Flg_bb_rod"/>
    <property type="match status" value="1"/>
</dbReference>
<dbReference type="GO" id="GO:0009424">
    <property type="term" value="C:bacterial-type flagellum hook"/>
    <property type="evidence" value="ECO:0007669"/>
    <property type="project" value="TreeGrafter"/>
</dbReference>
<evidence type="ECO:0000256" key="4">
    <source>
        <dbReference type="RuleBase" id="RU362116"/>
    </source>
</evidence>
<dbReference type="InterPro" id="IPR019776">
    <property type="entry name" value="Flagellar_basal_body_rod_CS"/>
</dbReference>
<dbReference type="InterPro" id="IPR053967">
    <property type="entry name" value="LlgE_F_G-like_D1"/>
</dbReference>
<dbReference type="InterPro" id="IPR037925">
    <property type="entry name" value="FlgE/F/G-like"/>
</dbReference>
<accession>A0A1D3TQR6</accession>
<dbReference type="EMBL" id="FMKA01000003">
    <property type="protein sequence ID" value="SCP95929.1"/>
    <property type="molecule type" value="Genomic_DNA"/>
</dbReference>
<dbReference type="RefSeq" id="WP_091230694.1">
    <property type="nucleotide sequence ID" value="NZ_FMKA01000003.1"/>
</dbReference>
<dbReference type="PROSITE" id="PS00588">
    <property type="entry name" value="FLAGELLA_BB_ROD"/>
    <property type="match status" value="1"/>
</dbReference>
<dbReference type="InterPro" id="IPR020013">
    <property type="entry name" value="Flagellar_FlgE/F/G"/>
</dbReference>
<keyword evidence="9" id="KW-1185">Reference proteome</keyword>
<dbReference type="GO" id="GO:0071978">
    <property type="term" value="P:bacterial-type flagellum-dependent swarming motility"/>
    <property type="evidence" value="ECO:0007669"/>
    <property type="project" value="TreeGrafter"/>
</dbReference>
<evidence type="ECO:0000259" key="6">
    <source>
        <dbReference type="Pfam" id="PF06429"/>
    </source>
</evidence>
<name>A0A1D3TQR6_9FIRM</name>
<protein>
    <recommendedName>
        <fullName evidence="4">Flagellar hook protein FlgE</fullName>
    </recommendedName>
</protein>
<dbReference type="Pfam" id="PF06429">
    <property type="entry name" value="Flg_bbr_C"/>
    <property type="match status" value="1"/>
</dbReference>
<dbReference type="InterPro" id="IPR001444">
    <property type="entry name" value="Flag_bb_rod_N"/>
</dbReference>
<keyword evidence="8" id="KW-0966">Cell projection</keyword>
<evidence type="ECO:0000256" key="1">
    <source>
        <dbReference type="ARBA" id="ARBA00004117"/>
    </source>
</evidence>
<dbReference type="GO" id="GO:0009425">
    <property type="term" value="C:bacterial-type flagellum basal body"/>
    <property type="evidence" value="ECO:0007669"/>
    <property type="project" value="UniProtKB-SubCell"/>
</dbReference>
<evidence type="ECO:0000256" key="2">
    <source>
        <dbReference type="ARBA" id="ARBA00009677"/>
    </source>
</evidence>
<dbReference type="PANTHER" id="PTHR30435">
    <property type="entry name" value="FLAGELLAR PROTEIN"/>
    <property type="match status" value="1"/>
</dbReference>
<evidence type="ECO:0000313" key="8">
    <source>
        <dbReference type="EMBL" id="SCP95929.1"/>
    </source>
</evidence>
<evidence type="ECO:0000259" key="7">
    <source>
        <dbReference type="Pfam" id="PF22692"/>
    </source>
</evidence>
<keyword evidence="3 4" id="KW-0975">Bacterial flagellum</keyword>
<dbReference type="NCBIfam" id="TIGR03506">
    <property type="entry name" value="FlgEFG_subfam"/>
    <property type="match status" value="1"/>
</dbReference>
<feature type="domain" description="Flagellar hook protein FlgE/F/G-like D1" evidence="7">
    <location>
        <begin position="99"/>
        <end position="149"/>
    </location>
</feature>
<feature type="domain" description="Flagellar basal-body/hook protein C-terminal" evidence="6">
    <location>
        <begin position="405"/>
        <end position="449"/>
    </location>
</feature>
<dbReference type="STRING" id="1619234.SAMN05421730_100352"/>
<sequence>MMRSLYSGVSGLKTHQTKMDVIGNNIANVNTVAYKSSSVTFSEIMYQTTQGASGANALTGTGGTNAKQIGLGVTTGAINTSITTAGASQTTGNPFDIKITGDSFFIVNDGTTNYFTRAGAFYVDGAGNLAMTSTGYNVMGWQVDKATGSIKQDTVSALNIMSEENQTAAPAATSEAIVGGIIDKNNTNVSSENGQVINLSFYDNLGYAYTSKLSIHSTADDGVYSVELDDILDSKGNSIIKDGMTLPTLGGQGADGIAATMTFDTSTGVFSGISTDGTASGNTINLGMASLGGNFSDINLDFSTTRMFNNGGSSTIGASSGDLNGLGAGKKLGAMIGVSISSNGMIHGTYDNGDTKTLGQIAVANFSNASGLSKEGENLYASSLNSGEFDGVGQDITANGGSMATGVLEMSNVDLSSEFTEMITTQRGFQANSRIITTSDSMLEELINLKR</sequence>
<evidence type="ECO:0000313" key="9">
    <source>
        <dbReference type="Proteomes" id="UP000199315"/>
    </source>
</evidence>